<evidence type="ECO:0000313" key="1">
    <source>
        <dbReference type="EMBL" id="KAG2393930.1"/>
    </source>
</evidence>
<keyword evidence="2" id="KW-1185">Reference proteome</keyword>
<dbReference type="AlphaFoldDB" id="A0AA88H3G7"/>
<dbReference type="Gene3D" id="1.10.287.1130">
    <property type="entry name" value="CytochromE C oxidase copper chaperone"/>
    <property type="match status" value="1"/>
</dbReference>
<dbReference type="SUPFAM" id="SSF47072">
    <property type="entry name" value="Cysteine alpha-hairpin motif"/>
    <property type="match status" value="1"/>
</dbReference>
<protein>
    <submittedName>
        <fullName evidence="1">Uncharacterized protein</fullName>
    </submittedName>
</protein>
<organism evidence="1 2">
    <name type="scientific">Naegleria lovaniensis</name>
    <name type="common">Amoeba</name>
    <dbReference type="NCBI Taxonomy" id="51637"/>
    <lineage>
        <taxon>Eukaryota</taxon>
        <taxon>Discoba</taxon>
        <taxon>Heterolobosea</taxon>
        <taxon>Tetramitia</taxon>
        <taxon>Eutetramitia</taxon>
        <taxon>Vahlkampfiidae</taxon>
        <taxon>Naegleria</taxon>
    </lineage>
</organism>
<comment type="caution">
    <text evidence="1">The sequence shown here is derived from an EMBL/GenBank/DDBJ whole genome shotgun (WGS) entry which is preliminary data.</text>
</comment>
<dbReference type="InterPro" id="IPR009069">
    <property type="entry name" value="Cys_alpha_HP_mot_SF"/>
</dbReference>
<dbReference type="Proteomes" id="UP000816034">
    <property type="component" value="Unassembled WGS sequence"/>
</dbReference>
<proteinExistence type="predicted"/>
<accession>A0AA88H3G7</accession>
<evidence type="ECO:0000313" key="2">
    <source>
        <dbReference type="Proteomes" id="UP000816034"/>
    </source>
</evidence>
<gene>
    <name evidence="1" type="ORF">C9374_003694</name>
</gene>
<reference evidence="1 2" key="1">
    <citation type="journal article" date="2018" name="BMC Genomics">
        <title>The genome of Naegleria lovaniensis, the basis for a comparative approach to unravel pathogenicity factors of the human pathogenic amoeba N. fowleri.</title>
        <authorList>
            <person name="Liechti N."/>
            <person name="Schurch N."/>
            <person name="Bruggmann R."/>
            <person name="Wittwer M."/>
        </authorList>
    </citation>
    <scope>NUCLEOTIDE SEQUENCE [LARGE SCALE GENOMIC DNA]</scope>
    <source>
        <strain evidence="1 2">ATCC 30569</strain>
    </source>
</reference>
<dbReference type="RefSeq" id="XP_044555824.1">
    <property type="nucleotide sequence ID" value="XM_044693250.1"/>
</dbReference>
<name>A0AA88H3G7_NAELO</name>
<dbReference type="GeneID" id="68096149"/>
<dbReference type="EMBL" id="PYSW02000001">
    <property type="protein sequence ID" value="KAG2393930.1"/>
    <property type="molecule type" value="Genomic_DNA"/>
</dbReference>
<sequence>MSQQPFSEEESSDIDTIIEGLGSCAKQYWEMDKCLEAHNHSWSACQAAVLNLKKCYNDLEQKGLRSVQNDRAVQAEIQRLKLAKKKQEMEKRMTKNE</sequence>